<protein>
    <submittedName>
        <fullName evidence="3">Uncharacterized protein</fullName>
    </submittedName>
</protein>
<dbReference type="Gene3D" id="1.20.20.10">
    <property type="entry name" value="F1F0 ATP synthase subunit C"/>
    <property type="match status" value="1"/>
</dbReference>
<feature type="transmembrane region" description="Helical" evidence="1">
    <location>
        <begin position="184"/>
        <end position="206"/>
    </location>
</feature>
<evidence type="ECO:0000256" key="2">
    <source>
        <dbReference type="SAM" id="SignalP"/>
    </source>
</evidence>
<feature type="chain" id="PRO_5009533493" evidence="2">
    <location>
        <begin position="22"/>
        <end position="251"/>
    </location>
</feature>
<feature type="transmembrane region" description="Helical" evidence="1">
    <location>
        <begin position="227"/>
        <end position="249"/>
    </location>
</feature>
<keyword evidence="1" id="KW-1133">Transmembrane helix</keyword>
<evidence type="ECO:0000256" key="1">
    <source>
        <dbReference type="SAM" id="Phobius"/>
    </source>
</evidence>
<keyword evidence="2" id="KW-0732">Signal</keyword>
<feature type="signal peptide" evidence="2">
    <location>
        <begin position="1"/>
        <end position="21"/>
    </location>
</feature>
<name>A0A1F7WM07_9BACT</name>
<reference evidence="3 4" key="1">
    <citation type="journal article" date="2016" name="Nat. Commun.">
        <title>Thousands of microbial genomes shed light on interconnected biogeochemical processes in an aquifer system.</title>
        <authorList>
            <person name="Anantharaman K."/>
            <person name="Brown C.T."/>
            <person name="Hug L.A."/>
            <person name="Sharon I."/>
            <person name="Castelle C.J."/>
            <person name="Probst A.J."/>
            <person name="Thomas B.C."/>
            <person name="Singh A."/>
            <person name="Wilkins M.J."/>
            <person name="Karaoz U."/>
            <person name="Brodie E.L."/>
            <person name="Williams K.H."/>
            <person name="Hubbard S.S."/>
            <person name="Banfield J.F."/>
        </authorList>
    </citation>
    <scope>NUCLEOTIDE SEQUENCE [LARGE SCALE GENOMIC DNA]</scope>
</reference>
<accession>A0A1F7WM07</accession>
<sequence length="251" mass="26530">MFKNIFLVFIVLISFYKPVAAQESSTGVAIAIELAGGEDGDIVCSAQGGYRKCNKLNDSSLFAVVTSNPTAKFEVTGLDNPVFVLTSGKANVKVSSRNGNINEGDFVTSSEIDGLGQLATENGFVLGTALESYESGDGDAVGKILISISIHPEIGLSSARSNLLQVIRQGATGAILEPLDSLRYLIAALVVIASFVMGFVYFGRVARSGVEAIGRNPLASRIIQFNMILHIVMSIVIVLIGLAIAYLILIL</sequence>
<dbReference type="EMBL" id="MGFK01000027">
    <property type="protein sequence ID" value="OGM03884.1"/>
    <property type="molecule type" value="Genomic_DNA"/>
</dbReference>
<proteinExistence type="predicted"/>
<keyword evidence="1" id="KW-0812">Transmembrane</keyword>
<keyword evidence="1" id="KW-0472">Membrane</keyword>
<dbReference type="AlphaFoldDB" id="A0A1F7WM07"/>
<comment type="caution">
    <text evidence="3">The sequence shown here is derived from an EMBL/GenBank/DDBJ whole genome shotgun (WGS) entry which is preliminary data.</text>
</comment>
<dbReference type="InterPro" id="IPR038662">
    <property type="entry name" value="ATP_synth_F0_csu_sf"/>
</dbReference>
<dbReference type="CDD" id="cd18121">
    <property type="entry name" value="ATP-synt_Fo_c"/>
    <property type="match status" value="1"/>
</dbReference>
<evidence type="ECO:0000313" key="3">
    <source>
        <dbReference type="EMBL" id="OGM03884.1"/>
    </source>
</evidence>
<organism evidence="3 4">
    <name type="scientific">Candidatus Woesebacteria bacterium GWA1_42_12</name>
    <dbReference type="NCBI Taxonomy" id="1802472"/>
    <lineage>
        <taxon>Bacteria</taxon>
        <taxon>Candidatus Woeseibacteriota</taxon>
    </lineage>
</organism>
<evidence type="ECO:0000313" key="4">
    <source>
        <dbReference type="Proteomes" id="UP000177091"/>
    </source>
</evidence>
<gene>
    <name evidence="3" type="ORF">A2112_02605</name>
</gene>
<dbReference type="Proteomes" id="UP000177091">
    <property type="component" value="Unassembled WGS sequence"/>
</dbReference>